<dbReference type="RefSeq" id="WP_044638301.1">
    <property type="nucleotide sequence ID" value="NZ_CP007202.1"/>
</dbReference>
<feature type="transmembrane region" description="Helical" evidence="1">
    <location>
        <begin position="40"/>
        <end position="60"/>
    </location>
</feature>
<name>A0A0C5W8S5_9FLAO</name>
<keyword evidence="1" id="KW-0812">Transmembrane</keyword>
<evidence type="ECO:0000256" key="1">
    <source>
        <dbReference type="SAM" id="Phobius"/>
    </source>
</evidence>
<protein>
    <submittedName>
        <fullName evidence="2">Uncharacterized protein</fullName>
    </submittedName>
</protein>
<evidence type="ECO:0000313" key="2">
    <source>
        <dbReference type="EMBL" id="AJR03573.1"/>
    </source>
</evidence>
<evidence type="ECO:0000313" key="3">
    <source>
        <dbReference type="Proteomes" id="UP000032229"/>
    </source>
</evidence>
<keyword evidence="1" id="KW-1133">Transmembrane helix</keyword>
<dbReference type="Proteomes" id="UP000032229">
    <property type="component" value="Chromosome"/>
</dbReference>
<proteinExistence type="predicted"/>
<dbReference type="STRING" id="1454006.AW14_08000"/>
<dbReference type="OrthoDB" id="1447764at2"/>
<dbReference type="AlphaFoldDB" id="A0A0C5W8S5"/>
<reference evidence="2 3" key="1">
    <citation type="submission" date="2014-02" db="EMBL/GenBank/DDBJ databases">
        <authorList>
            <person name="Young C.-C."/>
            <person name="Hameed A."/>
            <person name="Huang H.-C."/>
            <person name="Shahina M."/>
        </authorList>
    </citation>
    <scope>NUCLEOTIDE SEQUENCE [LARGE SCALE GENOMIC DNA]</scope>
    <source>
        <strain evidence="2 3">CC-SAMT-1</strain>
    </source>
</reference>
<sequence length="66" mass="7397">METEERTGIKNYLDNVFSDDGLKTDIKITMTDETLRKTSLYLVGSGLVITLIVFGIRGIVKNMEAQ</sequence>
<dbReference type="EMBL" id="CP007202">
    <property type="protein sequence ID" value="AJR03573.1"/>
    <property type="molecule type" value="Genomic_DNA"/>
</dbReference>
<dbReference type="HOGENOM" id="CLU_2828875_0_0_10"/>
<keyword evidence="3" id="KW-1185">Reference proteome</keyword>
<dbReference type="KEGG" id="sze:AW14_08000"/>
<organism evidence="2 3">
    <name type="scientific">Siansivirga zeaxanthinifaciens CC-SAMT-1</name>
    <dbReference type="NCBI Taxonomy" id="1454006"/>
    <lineage>
        <taxon>Bacteria</taxon>
        <taxon>Pseudomonadati</taxon>
        <taxon>Bacteroidota</taxon>
        <taxon>Flavobacteriia</taxon>
        <taxon>Flavobacteriales</taxon>
        <taxon>Flavobacteriaceae</taxon>
        <taxon>Siansivirga</taxon>
    </lineage>
</organism>
<accession>A0A0C5W8S5</accession>
<gene>
    <name evidence="2" type="ORF">AW14_08000</name>
</gene>
<keyword evidence="1" id="KW-0472">Membrane</keyword>